<dbReference type="AlphaFoldDB" id="A0AAW8TEE8"/>
<evidence type="ECO:0000256" key="1">
    <source>
        <dbReference type="SAM" id="MobiDB-lite"/>
    </source>
</evidence>
<accession>A0AAW8TEE8</accession>
<name>A0AAW8TEE8_9ENTE</name>
<proteinExistence type="predicted"/>
<dbReference type="EMBL" id="JARPXL010000044">
    <property type="protein sequence ID" value="MDT2546741.1"/>
    <property type="molecule type" value="Genomic_DNA"/>
</dbReference>
<feature type="compositionally biased region" description="Basic and acidic residues" evidence="1">
    <location>
        <begin position="1"/>
        <end position="14"/>
    </location>
</feature>
<evidence type="ECO:0000313" key="3">
    <source>
        <dbReference type="Proteomes" id="UP001254770"/>
    </source>
</evidence>
<dbReference type="Proteomes" id="UP001254770">
    <property type="component" value="Unassembled WGS sequence"/>
</dbReference>
<dbReference type="RefSeq" id="WP_070509379.1">
    <property type="nucleotide sequence ID" value="NZ_CP104392.1"/>
</dbReference>
<protein>
    <submittedName>
        <fullName evidence="2">Uncharacterized protein</fullName>
    </submittedName>
</protein>
<evidence type="ECO:0000313" key="2">
    <source>
        <dbReference type="EMBL" id="MDT2546741.1"/>
    </source>
</evidence>
<sequence>MIRKNISKEHEENSQMKNQLPNNKATKSSNQIEVDNTQEHQIVKENEKMQEENNVVEEVKNEDQIKDDPKKIVTSPFKNTEEKMVLGKQQGETSDDPTLGTGILGGVRRVKEKKPGTGRTRKEGNAEKFRKYIVENYPNSAEFVTTDLSDFFRTNHNLKNSDISGQLFGLRTAGWIENRKPTEAEMKIMGKGIKIWKGTDKLYEAYSKDLKVAEEEETFNVSVETNQAGGDKDEKNEDI</sequence>
<feature type="region of interest" description="Disordered" evidence="1">
    <location>
        <begin position="1"/>
        <end position="73"/>
    </location>
</feature>
<gene>
    <name evidence="2" type="ORF">P7D69_20640</name>
</gene>
<feature type="compositionally biased region" description="Polar residues" evidence="1">
    <location>
        <begin position="15"/>
        <end position="35"/>
    </location>
</feature>
<feature type="compositionally biased region" description="Basic and acidic residues" evidence="1">
    <location>
        <begin position="37"/>
        <end position="71"/>
    </location>
</feature>
<comment type="caution">
    <text evidence="2">The sequence shown here is derived from an EMBL/GenBank/DDBJ whole genome shotgun (WGS) entry which is preliminary data.</text>
</comment>
<reference evidence="2" key="1">
    <citation type="submission" date="2023-03" db="EMBL/GenBank/DDBJ databases">
        <authorList>
            <person name="Shen W."/>
            <person name="Cai J."/>
        </authorList>
    </citation>
    <scope>NUCLEOTIDE SEQUENCE</scope>
    <source>
        <strain evidence="2">Y15</strain>
    </source>
</reference>
<organism evidence="2 3">
    <name type="scientific">Enterococcus raffinosus</name>
    <dbReference type="NCBI Taxonomy" id="71452"/>
    <lineage>
        <taxon>Bacteria</taxon>
        <taxon>Bacillati</taxon>
        <taxon>Bacillota</taxon>
        <taxon>Bacilli</taxon>
        <taxon>Lactobacillales</taxon>
        <taxon>Enterococcaceae</taxon>
        <taxon>Enterococcus</taxon>
    </lineage>
</organism>